<dbReference type="PROSITE" id="PS00507">
    <property type="entry name" value="NI_HGENASE_L_1"/>
    <property type="match status" value="1"/>
</dbReference>
<proteinExistence type="inferred from homology"/>
<comment type="similarity">
    <text evidence="3">Belongs to the [NiFe]/[NiFeSe] hydrogenase large subunit family.</text>
</comment>
<dbReference type="SUPFAM" id="SSF56762">
    <property type="entry name" value="HydB/Nqo4-like"/>
    <property type="match status" value="1"/>
</dbReference>
<dbReference type="PANTHER" id="PTHR42958">
    <property type="entry name" value="HYDROGENASE-2 LARGE CHAIN"/>
    <property type="match status" value="1"/>
</dbReference>
<keyword evidence="6" id="KW-0560">Oxidoreductase</keyword>
<feature type="binding site" evidence="7">
    <location>
        <position position="429"/>
    </location>
    <ligand>
        <name>Ni(2+)</name>
        <dbReference type="ChEBI" id="CHEBI:49786"/>
    </ligand>
</feature>
<feature type="binding site" evidence="7">
    <location>
        <position position="432"/>
    </location>
    <ligand>
        <name>Fe cation</name>
        <dbReference type="ChEBI" id="CHEBI:24875"/>
    </ligand>
</feature>
<evidence type="ECO:0000256" key="6">
    <source>
        <dbReference type="ARBA" id="ARBA00023002"/>
    </source>
</evidence>
<keyword evidence="5 7" id="KW-0479">Metal-binding</keyword>
<evidence type="ECO:0000256" key="3">
    <source>
        <dbReference type="ARBA" id="ARBA00009292"/>
    </source>
</evidence>
<feature type="binding site" evidence="7">
    <location>
        <position position="59"/>
    </location>
    <ligand>
        <name>Ni(2+)</name>
        <dbReference type="ChEBI" id="CHEBI:49786"/>
    </ligand>
</feature>
<sequence length="435" mass="49258">MRVEGISLPRVEGEARLELFWKDGEVADARINILSTRGIERVLVGRPYMDALVITPRVCGICGHAHLIATAKAIEDALGIGPTKKAELVRNITQSLEVLQNHIKWFYLFLMPDLVLIENSLRDLYGPFVGKRWKEAIEVASSITKAIALFSGQWPHASYAIPGGITSQPTPKDIVSLKQTLLALKDFFLKFVVGMEEGEFNQWLYKGSWRDVKGDMAIFLEVCEREDLLEAGRSYDRFISFASLYGPSGYYMKRMVHGRLKFGCVEEMEAPEYTRARPVRYRGLPFETGPLSRQLLAGTPIIKAMHKELKDSFVVRVFARLLEVWTVAKKIEDWTEELKEVLQDRSSSIKRPPLEVNGLGYGAVEAARGTLIHRIRIKKGIIDSYLIITPSQWNLGPRCERFYGVAERALLGLKKEVHAQMILRSFDLCSVCTTH</sequence>
<keyword evidence="7" id="KW-0460">Magnesium</keyword>
<dbReference type="GO" id="GO:0008901">
    <property type="term" value="F:ferredoxin hydrogenase activity"/>
    <property type="evidence" value="ECO:0007669"/>
    <property type="project" value="InterPro"/>
</dbReference>
<accession>A0A7C2Z694</accession>
<dbReference type="GO" id="GO:0016151">
    <property type="term" value="F:nickel cation binding"/>
    <property type="evidence" value="ECO:0007669"/>
    <property type="project" value="InterPro"/>
</dbReference>
<dbReference type="InterPro" id="IPR001501">
    <property type="entry name" value="Ni-dep_hyd_lsu"/>
</dbReference>
<dbReference type="InterPro" id="IPR018194">
    <property type="entry name" value="Ni-dep_hyd_lsu_Ni_BS"/>
</dbReference>
<gene>
    <name evidence="8" type="ORF">ENO47_06010</name>
</gene>
<dbReference type="AlphaFoldDB" id="A0A7C2Z694"/>
<dbReference type="Gene3D" id="1.10.645.10">
    <property type="entry name" value="Cytochrome-c3 Hydrogenase, chain B"/>
    <property type="match status" value="2"/>
</dbReference>
<dbReference type="InterPro" id="IPR029014">
    <property type="entry name" value="NiFe-Hase_large"/>
</dbReference>
<feature type="binding site" evidence="7">
    <location>
        <position position="40"/>
    </location>
    <ligand>
        <name>Mg(2+)</name>
        <dbReference type="ChEBI" id="CHEBI:18420"/>
    </ligand>
</feature>
<evidence type="ECO:0000256" key="2">
    <source>
        <dbReference type="ARBA" id="ARBA00004196"/>
    </source>
</evidence>
<organism evidence="8">
    <name type="scientific">Hydrogenobacter sp</name>
    <dbReference type="NCBI Taxonomy" id="2152829"/>
    <lineage>
        <taxon>Bacteria</taxon>
        <taxon>Pseudomonadati</taxon>
        <taxon>Aquificota</taxon>
        <taxon>Aquificia</taxon>
        <taxon>Aquificales</taxon>
        <taxon>Aquificaceae</taxon>
        <taxon>Hydrogenobacter</taxon>
    </lineage>
</organism>
<feature type="binding site" evidence="7">
    <location>
        <position position="435"/>
    </location>
    <ligand>
        <name>Mg(2+)</name>
        <dbReference type="ChEBI" id="CHEBI:18420"/>
    </ligand>
</feature>
<evidence type="ECO:0000256" key="4">
    <source>
        <dbReference type="ARBA" id="ARBA00022596"/>
    </source>
</evidence>
<dbReference type="EMBL" id="DSFP01000051">
    <property type="protein sequence ID" value="HEW46204.1"/>
    <property type="molecule type" value="Genomic_DNA"/>
</dbReference>
<feature type="binding site" evidence="7">
    <location>
        <position position="62"/>
    </location>
    <ligand>
        <name>Mg(2+)</name>
        <dbReference type="ChEBI" id="CHEBI:18420"/>
    </ligand>
</feature>
<comment type="cofactor">
    <cofactor evidence="7">
        <name>Fe cation</name>
        <dbReference type="ChEBI" id="CHEBI:24875"/>
    </cofactor>
</comment>
<comment type="subcellular location">
    <subcellularLocation>
        <location evidence="2">Cell envelope</location>
    </subcellularLocation>
</comment>
<evidence type="ECO:0000256" key="7">
    <source>
        <dbReference type="PIRSR" id="PIRSR601501-1"/>
    </source>
</evidence>
<keyword evidence="7" id="KW-0408">Iron</keyword>
<dbReference type="InterPro" id="IPR050867">
    <property type="entry name" value="NiFe/NiFeSe_hydrgnase_LSU"/>
</dbReference>
<dbReference type="Pfam" id="PF00374">
    <property type="entry name" value="NiFeSe_Hases"/>
    <property type="match status" value="2"/>
</dbReference>
<name>A0A7C2Z694_9AQUI</name>
<evidence type="ECO:0000313" key="8">
    <source>
        <dbReference type="EMBL" id="HEW46204.1"/>
    </source>
</evidence>
<comment type="caution">
    <text evidence="8">The sequence shown here is derived from an EMBL/GenBank/DDBJ whole genome shotgun (WGS) entry which is preliminary data.</text>
</comment>
<dbReference type="PANTHER" id="PTHR42958:SF4">
    <property type="entry name" value="HYDROGENASE EXPRESSION_FORMATION PROTEIN HUPK"/>
    <property type="match status" value="1"/>
</dbReference>
<feature type="binding site" evidence="7">
    <location>
        <position position="387"/>
    </location>
    <ligand>
        <name>Mg(2+)</name>
        <dbReference type="ChEBI" id="CHEBI:18420"/>
    </ligand>
</feature>
<keyword evidence="4 7" id="KW-0533">Nickel</keyword>
<protein>
    <submittedName>
        <fullName evidence="8">Hydrogenase expression protein HupD</fullName>
    </submittedName>
</protein>
<evidence type="ECO:0000256" key="1">
    <source>
        <dbReference type="ARBA" id="ARBA00001967"/>
    </source>
</evidence>
<evidence type="ECO:0000256" key="5">
    <source>
        <dbReference type="ARBA" id="ARBA00022723"/>
    </source>
</evidence>
<dbReference type="GO" id="GO:0030313">
    <property type="term" value="C:cell envelope"/>
    <property type="evidence" value="ECO:0007669"/>
    <property type="project" value="UniProtKB-SubCell"/>
</dbReference>
<reference evidence="8" key="1">
    <citation type="journal article" date="2020" name="mSystems">
        <title>Genome- and Community-Level Interaction Insights into Carbon Utilization and Element Cycling Functions of Hydrothermarchaeota in Hydrothermal Sediment.</title>
        <authorList>
            <person name="Zhou Z."/>
            <person name="Liu Y."/>
            <person name="Xu W."/>
            <person name="Pan J."/>
            <person name="Luo Z.H."/>
            <person name="Li M."/>
        </authorList>
    </citation>
    <scope>NUCLEOTIDE SEQUENCE [LARGE SCALE GENOMIC DNA]</scope>
    <source>
        <strain evidence="8">SpSt-132</strain>
    </source>
</reference>
<comment type="cofactor">
    <cofactor evidence="1 7">
        <name>Ni(2+)</name>
        <dbReference type="ChEBI" id="CHEBI:49786"/>
    </cofactor>
</comment>